<name>A0A2G8RQ34_9APHY</name>
<feature type="coiled-coil region" evidence="1">
    <location>
        <begin position="110"/>
        <end position="144"/>
    </location>
</feature>
<sequence>MSSNVVEGSLPQQTLPGAYPKANGPPRLSGALMRGAQRLTDIFEIRTATLKADYEERIRALTAQRDALLAASQGQPFQGSTKLADGSEMEALHSERSMFLRERADRERDRMAWDRERAEWNKERARAQEERASWNEERLLVEAERVRLDEERTRGNVEGTRWEETNLLLTRERASLLEERNQWLRVRRDLEDELSRVRHELQVTKVGYGTLQEQLALKNASVMALETRVRQLEEAGALGVRPHADADGTEDQQEVFDPLDYIRSPARSTTLATISTQSSTLSVKSPSLDPVSTQLARPAPSPPAVTFLLDCPPSPTKANIASGICDDSLTTDVPTLVEGSDVHSQSATSVMVTPPRRLVIRIPPSGGKTRKSLKPPPPQLTAEERRSIVFVPRRPDSDDDNDELDAASDPARTVQHP</sequence>
<dbReference type="Proteomes" id="UP000230002">
    <property type="component" value="Unassembled WGS sequence"/>
</dbReference>
<feature type="compositionally biased region" description="Acidic residues" evidence="2">
    <location>
        <begin position="397"/>
        <end position="406"/>
    </location>
</feature>
<feature type="compositionally biased region" description="Polar residues" evidence="2">
    <location>
        <begin position="1"/>
        <end position="15"/>
    </location>
</feature>
<feature type="region of interest" description="Disordered" evidence="2">
    <location>
        <begin position="1"/>
        <end position="26"/>
    </location>
</feature>
<dbReference type="OrthoDB" id="2755084at2759"/>
<evidence type="ECO:0000256" key="2">
    <source>
        <dbReference type="SAM" id="MobiDB-lite"/>
    </source>
</evidence>
<reference evidence="3 4" key="1">
    <citation type="journal article" date="2015" name="Sci. Rep.">
        <title>Chromosome-level genome map provides insights into diverse defense mechanisms in the medicinal fungus Ganoderma sinense.</title>
        <authorList>
            <person name="Zhu Y."/>
            <person name="Xu J."/>
            <person name="Sun C."/>
            <person name="Zhou S."/>
            <person name="Xu H."/>
            <person name="Nelson D.R."/>
            <person name="Qian J."/>
            <person name="Song J."/>
            <person name="Luo H."/>
            <person name="Xiang L."/>
            <person name="Li Y."/>
            <person name="Xu Z."/>
            <person name="Ji A."/>
            <person name="Wang L."/>
            <person name="Lu S."/>
            <person name="Hayward A."/>
            <person name="Sun W."/>
            <person name="Li X."/>
            <person name="Schwartz D.C."/>
            <person name="Wang Y."/>
            <person name="Chen S."/>
        </authorList>
    </citation>
    <scope>NUCLEOTIDE SEQUENCE [LARGE SCALE GENOMIC DNA]</scope>
    <source>
        <strain evidence="3 4">ZZ0214-1</strain>
    </source>
</reference>
<gene>
    <name evidence="3" type="ORF">GSI_14929</name>
</gene>
<dbReference type="AlphaFoldDB" id="A0A2G8RQ34"/>
<dbReference type="EMBL" id="AYKW01000068">
    <property type="protein sequence ID" value="PIL23616.1"/>
    <property type="molecule type" value="Genomic_DNA"/>
</dbReference>
<evidence type="ECO:0000256" key="1">
    <source>
        <dbReference type="SAM" id="Coils"/>
    </source>
</evidence>
<organism evidence="3 4">
    <name type="scientific">Ganoderma sinense ZZ0214-1</name>
    <dbReference type="NCBI Taxonomy" id="1077348"/>
    <lineage>
        <taxon>Eukaryota</taxon>
        <taxon>Fungi</taxon>
        <taxon>Dikarya</taxon>
        <taxon>Basidiomycota</taxon>
        <taxon>Agaricomycotina</taxon>
        <taxon>Agaricomycetes</taxon>
        <taxon>Polyporales</taxon>
        <taxon>Polyporaceae</taxon>
        <taxon>Ganoderma</taxon>
    </lineage>
</organism>
<protein>
    <submittedName>
        <fullName evidence="3">Uncharacterized protein</fullName>
    </submittedName>
</protein>
<keyword evidence="4" id="KW-1185">Reference proteome</keyword>
<comment type="caution">
    <text evidence="3">The sequence shown here is derived from an EMBL/GenBank/DDBJ whole genome shotgun (WGS) entry which is preliminary data.</text>
</comment>
<feature type="coiled-coil region" evidence="1">
    <location>
        <begin position="173"/>
        <end position="235"/>
    </location>
</feature>
<accession>A0A2G8RQ34</accession>
<feature type="region of interest" description="Disordered" evidence="2">
    <location>
        <begin position="360"/>
        <end position="417"/>
    </location>
</feature>
<evidence type="ECO:0000313" key="4">
    <source>
        <dbReference type="Proteomes" id="UP000230002"/>
    </source>
</evidence>
<evidence type="ECO:0000313" key="3">
    <source>
        <dbReference type="EMBL" id="PIL23616.1"/>
    </source>
</evidence>
<proteinExistence type="predicted"/>
<keyword evidence="1" id="KW-0175">Coiled coil</keyword>